<feature type="transmembrane region" description="Helical" evidence="10">
    <location>
        <begin position="157"/>
        <end position="178"/>
    </location>
</feature>
<comment type="pathway">
    <text evidence="10">Cell wall biogenesis; peptidoglycan biosynthesis.</text>
</comment>
<evidence type="ECO:0000256" key="11">
    <source>
        <dbReference type="PIRNR" id="PIRNR002869"/>
    </source>
</evidence>
<reference evidence="12 13" key="1">
    <citation type="submission" date="2018-08" db="EMBL/GenBank/DDBJ databases">
        <title>Henriciella mobilis sp. nov., isolated from seawater.</title>
        <authorList>
            <person name="Cheng H."/>
            <person name="Wu Y.-H."/>
            <person name="Xu X.-W."/>
            <person name="Guo L.-L."/>
        </authorList>
    </citation>
    <scope>NUCLEOTIDE SEQUENCE [LARGE SCALE GENOMIC DNA]</scope>
    <source>
        <strain evidence="12 13">JN25</strain>
    </source>
</reference>
<dbReference type="RefSeq" id="WP_119375944.1">
    <property type="nucleotide sequence ID" value="NZ_QWFX01000006.1"/>
</dbReference>
<dbReference type="HAMAP" id="MF_02078">
    <property type="entry name" value="MurJ_MviN"/>
    <property type="match status" value="1"/>
</dbReference>
<keyword evidence="2 10" id="KW-1003">Cell membrane</keyword>
<evidence type="ECO:0000313" key="13">
    <source>
        <dbReference type="Proteomes" id="UP000266385"/>
    </source>
</evidence>
<evidence type="ECO:0000256" key="10">
    <source>
        <dbReference type="HAMAP-Rule" id="MF_02078"/>
    </source>
</evidence>
<comment type="subcellular location">
    <subcellularLocation>
        <location evidence="10">Cell inner membrane</location>
        <topology evidence="10">Multi-pass membrane protein</topology>
    </subcellularLocation>
    <subcellularLocation>
        <location evidence="1">Cell membrane</location>
        <topology evidence="1">Multi-pass membrane protein</topology>
    </subcellularLocation>
</comment>
<feature type="transmembrane region" description="Helical" evidence="10">
    <location>
        <begin position="268"/>
        <end position="287"/>
    </location>
</feature>
<dbReference type="InterPro" id="IPR051050">
    <property type="entry name" value="Lipid_II_flippase_MurJ/MviN"/>
</dbReference>
<protein>
    <recommendedName>
        <fullName evidence="10">Probable lipid II flippase MurJ</fullName>
    </recommendedName>
</protein>
<dbReference type="Proteomes" id="UP000266385">
    <property type="component" value="Unassembled WGS sequence"/>
</dbReference>
<feature type="transmembrane region" description="Helical" evidence="10">
    <location>
        <begin position="381"/>
        <end position="402"/>
    </location>
</feature>
<feature type="transmembrane region" description="Helical" evidence="10">
    <location>
        <begin position="445"/>
        <end position="467"/>
    </location>
</feature>
<name>A0A399RGC2_9PROT</name>
<gene>
    <name evidence="10 12" type="primary">murJ</name>
    <name evidence="12" type="ORF">D1223_08430</name>
</gene>
<dbReference type="CDD" id="cd13123">
    <property type="entry name" value="MATE_MurJ_like"/>
    <property type="match status" value="1"/>
</dbReference>
<keyword evidence="10 11" id="KW-0961">Cell wall biogenesis/degradation</keyword>
<dbReference type="Pfam" id="PF03023">
    <property type="entry name" value="MurJ"/>
    <property type="match status" value="1"/>
</dbReference>
<dbReference type="GO" id="GO:0071555">
    <property type="term" value="P:cell wall organization"/>
    <property type="evidence" value="ECO:0007669"/>
    <property type="project" value="UniProtKB-UniRule"/>
</dbReference>
<evidence type="ECO:0000256" key="2">
    <source>
        <dbReference type="ARBA" id="ARBA00022475"/>
    </source>
</evidence>
<evidence type="ECO:0000256" key="9">
    <source>
        <dbReference type="ARBA" id="ARBA00061532"/>
    </source>
</evidence>
<dbReference type="AlphaFoldDB" id="A0A399RGC2"/>
<comment type="function">
    <text evidence="8 10 11">Involved in peptidoglycan biosynthesis. Transports lipid-linked peptidoglycan precursors from the inner to the outer leaflet of the cytoplasmic membrane.</text>
</comment>
<evidence type="ECO:0000256" key="5">
    <source>
        <dbReference type="ARBA" id="ARBA00022984"/>
    </source>
</evidence>
<keyword evidence="3 10" id="KW-0812">Transmembrane</keyword>
<evidence type="ECO:0000256" key="7">
    <source>
        <dbReference type="ARBA" id="ARBA00023136"/>
    </source>
</evidence>
<dbReference type="GO" id="GO:0005886">
    <property type="term" value="C:plasma membrane"/>
    <property type="evidence" value="ECO:0007669"/>
    <property type="project" value="UniProtKB-SubCell"/>
</dbReference>
<keyword evidence="10 11" id="KW-0813">Transport</keyword>
<evidence type="ECO:0000256" key="3">
    <source>
        <dbReference type="ARBA" id="ARBA00022692"/>
    </source>
</evidence>
<dbReference type="GO" id="GO:0009252">
    <property type="term" value="P:peptidoglycan biosynthetic process"/>
    <property type="evidence" value="ECO:0007669"/>
    <property type="project" value="UniProtKB-UniRule"/>
</dbReference>
<dbReference type="PIRSF" id="PIRSF002869">
    <property type="entry name" value="MviN"/>
    <property type="match status" value="1"/>
</dbReference>
<feature type="transmembrane region" description="Helical" evidence="10">
    <location>
        <begin position="308"/>
        <end position="331"/>
    </location>
</feature>
<dbReference type="UniPathway" id="UPA00219"/>
<organism evidence="12 13">
    <name type="scientific">Henriciella mobilis</name>
    <dbReference type="NCBI Taxonomy" id="2305467"/>
    <lineage>
        <taxon>Bacteria</taxon>
        <taxon>Pseudomonadati</taxon>
        <taxon>Pseudomonadota</taxon>
        <taxon>Alphaproteobacteria</taxon>
        <taxon>Hyphomonadales</taxon>
        <taxon>Hyphomonadaceae</taxon>
        <taxon>Henriciella</taxon>
    </lineage>
</organism>
<comment type="caution">
    <text evidence="12">The sequence shown here is derived from an EMBL/GenBank/DDBJ whole genome shotgun (WGS) entry which is preliminary data.</text>
</comment>
<dbReference type="NCBIfam" id="TIGR01695">
    <property type="entry name" value="murJ_mviN"/>
    <property type="match status" value="1"/>
</dbReference>
<dbReference type="GO" id="GO:0034204">
    <property type="term" value="P:lipid translocation"/>
    <property type="evidence" value="ECO:0007669"/>
    <property type="project" value="TreeGrafter"/>
</dbReference>
<evidence type="ECO:0000256" key="4">
    <source>
        <dbReference type="ARBA" id="ARBA00022960"/>
    </source>
</evidence>
<evidence type="ECO:0000256" key="8">
    <source>
        <dbReference type="ARBA" id="ARBA00060041"/>
    </source>
</evidence>
<evidence type="ECO:0000313" key="12">
    <source>
        <dbReference type="EMBL" id="RIJ30636.1"/>
    </source>
</evidence>
<dbReference type="GO" id="GO:0015648">
    <property type="term" value="F:lipid-linked peptidoglycan transporter activity"/>
    <property type="evidence" value="ECO:0007669"/>
    <property type="project" value="UniProtKB-UniRule"/>
</dbReference>
<feature type="transmembrane region" description="Helical" evidence="10">
    <location>
        <begin position="184"/>
        <end position="207"/>
    </location>
</feature>
<sequence>MSVLRNTLTQSTWTLGSRLLGFLRDVVILAKLGAGPVADAFFTALMFPNLFRRVFAEGAFAQAFVPAYSRTLEAEGPEAAEKLAEETLRGLFAVTAFLVVIAQVAMPWIMILLHGGYRNDPVHFPLAILLTQITMPYLSFMALAALLSGVLNSGGRFAMSAAAPTLLNFSLLIGAFIGGNNYEIARSLAVAVSVAGLLQVILLWYGVSRQKIRLRLGFPKLTPGVKRVAALAVPGTIAASGMQINILVSQALASFETGAKTWLYSADRLYQLPLGLVGVAVGLAILPRLARAARSDDQVQSQSVMDNGVGLAMALTVPAAAALMAAPFLFVDSFFTRGDFTSADAHQTARALFHFGWGVPAFVLIKVLAPGFFAREDTKTPMAYSLVSVGVNTVLGASLFFFLKSQGMDGFPGLAIATSTAAWVNAGLLFLGLGRRNWYAPGAPLLRRLASVLAASAALAALLWYLAARTDLIASYTLDSKFLAAVVIGFTGLFAYGVFALVFGAIRPSELKPARKG</sequence>
<dbReference type="GO" id="GO:0008360">
    <property type="term" value="P:regulation of cell shape"/>
    <property type="evidence" value="ECO:0007669"/>
    <property type="project" value="UniProtKB-UniRule"/>
</dbReference>
<evidence type="ECO:0000256" key="6">
    <source>
        <dbReference type="ARBA" id="ARBA00022989"/>
    </source>
</evidence>
<dbReference type="PANTHER" id="PTHR47019">
    <property type="entry name" value="LIPID II FLIPPASE MURJ"/>
    <property type="match status" value="1"/>
</dbReference>
<feature type="transmembrane region" description="Helical" evidence="10">
    <location>
        <begin position="91"/>
        <end position="114"/>
    </location>
</feature>
<dbReference type="PANTHER" id="PTHR47019:SF1">
    <property type="entry name" value="LIPID II FLIPPASE MURJ"/>
    <property type="match status" value="1"/>
</dbReference>
<dbReference type="OrthoDB" id="9816572at2"/>
<feature type="transmembrane region" description="Helical" evidence="10">
    <location>
        <begin position="482"/>
        <end position="506"/>
    </location>
</feature>
<keyword evidence="7 10" id="KW-0472">Membrane</keyword>
<proteinExistence type="inferred from homology"/>
<accession>A0A399RGC2</accession>
<dbReference type="EMBL" id="QWFX01000006">
    <property type="protein sequence ID" value="RIJ30636.1"/>
    <property type="molecule type" value="Genomic_DNA"/>
</dbReference>
<keyword evidence="10" id="KW-0997">Cell inner membrane</keyword>
<dbReference type="PRINTS" id="PR01806">
    <property type="entry name" value="VIRFACTRMVIN"/>
</dbReference>
<feature type="transmembrane region" description="Helical" evidence="10">
    <location>
        <begin position="126"/>
        <end position="150"/>
    </location>
</feature>
<keyword evidence="4 10" id="KW-0133">Cell shape</keyword>
<keyword evidence="6 10" id="KW-1133">Transmembrane helix</keyword>
<keyword evidence="5 10" id="KW-0573">Peptidoglycan synthesis</keyword>
<feature type="transmembrane region" description="Helical" evidence="10">
    <location>
        <begin position="351"/>
        <end position="369"/>
    </location>
</feature>
<feature type="transmembrane region" description="Helical" evidence="10">
    <location>
        <begin position="414"/>
        <end position="433"/>
    </location>
</feature>
<dbReference type="InterPro" id="IPR004268">
    <property type="entry name" value="MurJ"/>
</dbReference>
<feature type="transmembrane region" description="Helical" evidence="10">
    <location>
        <begin position="228"/>
        <end position="248"/>
    </location>
</feature>
<comment type="similarity">
    <text evidence="9 10 11">Belongs to the MurJ/MviN family.</text>
</comment>
<keyword evidence="13" id="KW-1185">Reference proteome</keyword>
<evidence type="ECO:0000256" key="1">
    <source>
        <dbReference type="ARBA" id="ARBA00004651"/>
    </source>
</evidence>